<evidence type="ECO:0000313" key="2">
    <source>
        <dbReference type="Proteomes" id="UP000504638"/>
    </source>
</evidence>
<dbReference type="Proteomes" id="UP000504638">
    <property type="component" value="Unplaced"/>
</dbReference>
<dbReference type="AlphaFoldDB" id="A0A6G1GAL4"/>
<proteinExistence type="predicted"/>
<accession>A0A6G1GAL4</accession>
<gene>
    <name evidence="1 3" type="ORF">P152DRAFT_245916</name>
</gene>
<reference evidence="3" key="2">
    <citation type="submission" date="2020-04" db="EMBL/GenBank/DDBJ databases">
        <authorList>
            <consortium name="NCBI Genome Project"/>
        </authorList>
    </citation>
    <scope>NUCLEOTIDE SEQUENCE</scope>
    <source>
        <strain evidence="3">CBS 781.70</strain>
    </source>
</reference>
<reference evidence="1 3" key="1">
    <citation type="submission" date="2020-01" db="EMBL/GenBank/DDBJ databases">
        <authorList>
            <consortium name="DOE Joint Genome Institute"/>
            <person name="Haridas S."/>
            <person name="Albert R."/>
            <person name="Binder M."/>
            <person name="Bloem J."/>
            <person name="Labutti K."/>
            <person name="Salamov A."/>
            <person name="Andreopoulos B."/>
            <person name="Baker S.E."/>
            <person name="Barry K."/>
            <person name="Bills G."/>
            <person name="Bluhm B.H."/>
            <person name="Cannon C."/>
            <person name="Castanera R."/>
            <person name="Culley D.E."/>
            <person name="Daum C."/>
            <person name="Ezra D."/>
            <person name="Gonzalez J.B."/>
            <person name="Henrissat B."/>
            <person name="Kuo A."/>
            <person name="Liang C."/>
            <person name="Lipzen A."/>
            <person name="Lutzoni F."/>
            <person name="Magnuson J."/>
            <person name="Mondo S."/>
            <person name="Nolan M."/>
            <person name="Ohm R."/>
            <person name="Pangilinan J."/>
            <person name="Park H.-J."/>
            <person name="Ramirez L."/>
            <person name="Alfaro M."/>
            <person name="Sun H."/>
            <person name="Tritt A."/>
            <person name="Yoshinaga Y."/>
            <person name="Zwiers L.-H."/>
            <person name="Turgeon B.G."/>
            <person name="Goodwin S.B."/>
            <person name="Spatafora J.W."/>
            <person name="Crous P.W."/>
            <person name="Grigoriev I.V."/>
        </authorList>
    </citation>
    <scope>NUCLEOTIDE SEQUENCE</scope>
    <source>
        <strain evidence="1 3">CBS 781.70</strain>
    </source>
</reference>
<evidence type="ECO:0000313" key="1">
    <source>
        <dbReference type="EMBL" id="KAF1815105.1"/>
    </source>
</evidence>
<reference evidence="3" key="3">
    <citation type="submission" date="2025-04" db="UniProtKB">
        <authorList>
            <consortium name="RefSeq"/>
        </authorList>
    </citation>
    <scope>IDENTIFICATION</scope>
    <source>
        <strain evidence="3">CBS 781.70</strain>
    </source>
</reference>
<protein>
    <submittedName>
        <fullName evidence="1 3">Uncharacterized protein</fullName>
    </submittedName>
</protein>
<name>A0A6G1GAL4_9PEZI</name>
<dbReference type="RefSeq" id="XP_033536736.1">
    <property type="nucleotide sequence ID" value="XM_033674660.1"/>
</dbReference>
<sequence>MSILQLANSFLWKQLLCFDPRTADIPVPSLSCLSPLRENHSERFVFSNASSESIVRKTFLSLVETRLLCILSSSWIKGTGASEQLVLHQLSIKAGPRCGSTELPLRPLTTFDLSQSLVSKFEPSSTPVDSALLTPPADRFHPNQPKQLSSPTSAKMTFQTYSAPVNNIDGRPYGCTVMKTGSDSAPVNNIDGRPYGCTVMKTGTDSAPVNNIDGHPYGCTIM</sequence>
<keyword evidence="2" id="KW-1185">Reference proteome</keyword>
<organism evidence="1">
    <name type="scientific">Eremomyces bilateralis CBS 781.70</name>
    <dbReference type="NCBI Taxonomy" id="1392243"/>
    <lineage>
        <taxon>Eukaryota</taxon>
        <taxon>Fungi</taxon>
        <taxon>Dikarya</taxon>
        <taxon>Ascomycota</taxon>
        <taxon>Pezizomycotina</taxon>
        <taxon>Dothideomycetes</taxon>
        <taxon>Dothideomycetes incertae sedis</taxon>
        <taxon>Eremomycetales</taxon>
        <taxon>Eremomycetaceae</taxon>
        <taxon>Eremomyces</taxon>
    </lineage>
</organism>
<dbReference type="EMBL" id="ML975152">
    <property type="protein sequence ID" value="KAF1815105.1"/>
    <property type="molecule type" value="Genomic_DNA"/>
</dbReference>
<dbReference type="GeneID" id="54415230"/>
<evidence type="ECO:0000313" key="3">
    <source>
        <dbReference type="RefSeq" id="XP_033536736.1"/>
    </source>
</evidence>